<evidence type="ECO:0000313" key="1">
    <source>
        <dbReference type="EMBL" id="MQY42416.1"/>
    </source>
</evidence>
<sequence>MPQADLSYSADLPLNIPAILQSIEATIKAFDPTSGDCKARAHPVAQTLHNHLLLRLSLLQKPHRSDEFMTALNQQLADRLKPQLPTGVILGIELQFLSPCYGSYTL</sequence>
<protein>
    <recommendedName>
        <fullName evidence="3">5-carboxymethyl-2-hydroxymuconate isomerase</fullName>
    </recommendedName>
</protein>
<name>A0A844AZ23_9RHOB</name>
<organism evidence="1 2">
    <name type="scientific">Tritonibacter aquimaris</name>
    <dbReference type="NCBI Taxonomy" id="2663379"/>
    <lineage>
        <taxon>Bacteria</taxon>
        <taxon>Pseudomonadati</taxon>
        <taxon>Pseudomonadota</taxon>
        <taxon>Alphaproteobacteria</taxon>
        <taxon>Rhodobacterales</taxon>
        <taxon>Paracoccaceae</taxon>
        <taxon>Tritonibacter</taxon>
    </lineage>
</organism>
<evidence type="ECO:0008006" key="3">
    <source>
        <dbReference type="Google" id="ProtNLM"/>
    </source>
</evidence>
<reference evidence="1 2" key="1">
    <citation type="submission" date="2019-10" db="EMBL/GenBank/DDBJ databases">
        <title>Epibacterium sp. nov., isolated from seawater.</title>
        <authorList>
            <person name="Zhang X."/>
            <person name="Li N."/>
        </authorList>
    </citation>
    <scope>NUCLEOTIDE SEQUENCE [LARGE SCALE GENOMIC DNA]</scope>
    <source>
        <strain evidence="1 2">SM1969</strain>
    </source>
</reference>
<evidence type="ECO:0000313" key="2">
    <source>
        <dbReference type="Proteomes" id="UP000436694"/>
    </source>
</evidence>
<proteinExistence type="predicted"/>
<gene>
    <name evidence="1" type="ORF">GG681_07155</name>
</gene>
<accession>A0A844AZ23</accession>
<keyword evidence="2" id="KW-1185">Reference proteome</keyword>
<comment type="caution">
    <text evidence="1">The sequence shown here is derived from an EMBL/GenBank/DDBJ whole genome shotgun (WGS) entry which is preliminary data.</text>
</comment>
<dbReference type="Proteomes" id="UP000436694">
    <property type="component" value="Unassembled WGS sequence"/>
</dbReference>
<dbReference type="AlphaFoldDB" id="A0A844AZ23"/>
<dbReference type="RefSeq" id="WP_153546553.1">
    <property type="nucleotide sequence ID" value="NZ_WIXK01000003.1"/>
</dbReference>
<dbReference type="EMBL" id="WIXK01000003">
    <property type="protein sequence ID" value="MQY42416.1"/>
    <property type="molecule type" value="Genomic_DNA"/>
</dbReference>